<feature type="domain" description="Glycosyl transferase family 1" evidence="1">
    <location>
        <begin position="186"/>
        <end position="341"/>
    </location>
</feature>
<dbReference type="Gene3D" id="3.40.50.2000">
    <property type="entry name" value="Glycogen Phosphorylase B"/>
    <property type="match status" value="2"/>
</dbReference>
<accession>A0A1I2RQQ8</accession>
<dbReference type="RefSeq" id="WP_092099925.1">
    <property type="nucleotide sequence ID" value="NZ_FOOT01000002.1"/>
</dbReference>
<sequence>MKIGIVCYPTFGGSGVVATELGKALALKGHQVHFITYSQPARLDIFNENIYYHEVYIPTYPLFQYPPYELALASKMVDIVRFEKLDVLHVHYAIPHASAAYMAKQILRTKGINIPVITTLHGTDITLVGKDASFEPVVTFSINQSDGVTAVSDSLRAETYDFFQIEKDIEVIPNFIDLAKFKRQKKEHFRMAIAPNNEKLLVHTSNFRGVKRVEDVIRIFAKVHEQIPSRLLLVGDGPERPKMEKLCRELQIYNDVRFLGKQEAVEEVLSISDLFLMPSEKESFGLAALEAMACEVPVISSNAGGIPELNINGVTGFVSPVGAIDEMVQNTLYILDDERLPQFKANALQRAHDFDIEKILPLYEAFYQRIITEQLALL</sequence>
<dbReference type="GO" id="GO:0016757">
    <property type="term" value="F:glycosyltransferase activity"/>
    <property type="evidence" value="ECO:0007669"/>
    <property type="project" value="InterPro"/>
</dbReference>
<proteinExistence type="predicted"/>
<dbReference type="InterPro" id="IPR028098">
    <property type="entry name" value="Glyco_trans_4-like_N"/>
</dbReference>
<organism evidence="3 4">
    <name type="scientific">Pontibacter chinhatensis</name>
    <dbReference type="NCBI Taxonomy" id="1436961"/>
    <lineage>
        <taxon>Bacteria</taxon>
        <taxon>Pseudomonadati</taxon>
        <taxon>Bacteroidota</taxon>
        <taxon>Cytophagia</taxon>
        <taxon>Cytophagales</taxon>
        <taxon>Hymenobacteraceae</taxon>
        <taxon>Pontibacter</taxon>
    </lineage>
</organism>
<dbReference type="AlphaFoldDB" id="A0A1I2RQQ8"/>
<dbReference type="Proteomes" id="UP000198724">
    <property type="component" value="Unassembled WGS sequence"/>
</dbReference>
<evidence type="ECO:0000259" key="2">
    <source>
        <dbReference type="Pfam" id="PF13439"/>
    </source>
</evidence>
<dbReference type="PANTHER" id="PTHR45947:SF3">
    <property type="entry name" value="SULFOQUINOVOSYL TRANSFERASE SQD2"/>
    <property type="match status" value="1"/>
</dbReference>
<dbReference type="NCBIfam" id="TIGR03999">
    <property type="entry name" value="thiol_BshA"/>
    <property type="match status" value="1"/>
</dbReference>
<dbReference type="STRING" id="1436961.SAMN05421739_102475"/>
<protein>
    <submittedName>
        <fullName evidence="3">N-acetyl-alpha-D-glucosaminyl L-malate synthase BshA</fullName>
    </submittedName>
</protein>
<feature type="domain" description="Glycosyltransferase subfamily 4-like N-terminal" evidence="2">
    <location>
        <begin position="11"/>
        <end position="179"/>
    </location>
</feature>
<evidence type="ECO:0000313" key="4">
    <source>
        <dbReference type="Proteomes" id="UP000198724"/>
    </source>
</evidence>
<dbReference type="EMBL" id="FOOT01000002">
    <property type="protein sequence ID" value="SFG42423.1"/>
    <property type="molecule type" value="Genomic_DNA"/>
</dbReference>
<dbReference type="GO" id="GO:0071793">
    <property type="term" value="P:bacillithiol biosynthetic process"/>
    <property type="evidence" value="ECO:0007669"/>
    <property type="project" value="InterPro"/>
</dbReference>
<reference evidence="4" key="1">
    <citation type="submission" date="2016-10" db="EMBL/GenBank/DDBJ databases">
        <authorList>
            <person name="Varghese N."/>
            <person name="Submissions S."/>
        </authorList>
    </citation>
    <scope>NUCLEOTIDE SEQUENCE [LARGE SCALE GENOMIC DNA]</scope>
    <source>
        <strain evidence="4">LP51</strain>
    </source>
</reference>
<dbReference type="SUPFAM" id="SSF53756">
    <property type="entry name" value="UDP-Glycosyltransferase/glycogen phosphorylase"/>
    <property type="match status" value="1"/>
</dbReference>
<dbReference type="PANTHER" id="PTHR45947">
    <property type="entry name" value="SULFOQUINOVOSYL TRANSFERASE SQD2"/>
    <property type="match status" value="1"/>
</dbReference>
<evidence type="ECO:0000313" key="3">
    <source>
        <dbReference type="EMBL" id="SFG42423.1"/>
    </source>
</evidence>
<dbReference type="InterPro" id="IPR050194">
    <property type="entry name" value="Glycosyltransferase_grp1"/>
</dbReference>
<dbReference type="OrthoDB" id="9810929at2"/>
<dbReference type="InterPro" id="IPR023881">
    <property type="entry name" value="Thiol_BshA"/>
</dbReference>
<keyword evidence="4" id="KW-1185">Reference proteome</keyword>
<name>A0A1I2RQQ8_9BACT</name>
<dbReference type="Pfam" id="PF13439">
    <property type="entry name" value="Glyco_transf_4"/>
    <property type="match status" value="1"/>
</dbReference>
<dbReference type="InterPro" id="IPR001296">
    <property type="entry name" value="Glyco_trans_1"/>
</dbReference>
<dbReference type="Pfam" id="PF00534">
    <property type="entry name" value="Glycos_transf_1"/>
    <property type="match status" value="1"/>
</dbReference>
<evidence type="ECO:0000259" key="1">
    <source>
        <dbReference type="Pfam" id="PF00534"/>
    </source>
</evidence>
<gene>
    <name evidence="3" type="ORF">SAMN05421739_102475</name>
</gene>